<dbReference type="Proteomes" id="UP001139646">
    <property type="component" value="Unassembled WGS sequence"/>
</dbReference>
<dbReference type="PANTHER" id="PTHR22642">
    <property type="entry name" value="IMIDAZOLONEPROPIONASE"/>
    <property type="match status" value="1"/>
</dbReference>
<sequence>MALAEQDNLNIRLRAAMSPINWQPGAFGDEIYEFVEQRLQYQHERIDVDSVKMYIDGVIEYGSAAVLEPYLLDDLNENAEPFHTQEQLNKYVTWLDSQGIQVHTHAIGDRGIRMVLNAYEAAREKNADTDLRHQICHLQMIDPDDTSRFGELNVMANFQPYWAQDDEAKKFYRKALGEERVEQTHFVLGSVHRSGGKIVAGSDWFVTSLNPLDGISVGVRRVDSMLADGEAPVFNASECVVLDTMIAAYTINGAYANHRESDLGSIEVGKIADLIVLDKNLFTIPSADIAKAKVQLTLLEGEEVFRR</sequence>
<protein>
    <submittedName>
        <fullName evidence="2">Amidohydrolase family protein</fullName>
    </submittedName>
</protein>
<dbReference type="InterPro" id="IPR011059">
    <property type="entry name" value="Metal-dep_hydrolase_composite"/>
</dbReference>
<dbReference type="EMBL" id="JAKKSL010000008">
    <property type="protein sequence ID" value="MCI2286215.1"/>
    <property type="molecule type" value="Genomic_DNA"/>
</dbReference>
<dbReference type="Gene3D" id="2.30.40.10">
    <property type="entry name" value="Urease, subunit C, domain 1"/>
    <property type="match status" value="1"/>
</dbReference>
<dbReference type="Gene3D" id="3.20.20.140">
    <property type="entry name" value="Metal-dependent hydrolases"/>
    <property type="match status" value="1"/>
</dbReference>
<dbReference type="InterPro" id="IPR013108">
    <property type="entry name" value="Amidohydro_3"/>
</dbReference>
<evidence type="ECO:0000313" key="2">
    <source>
        <dbReference type="EMBL" id="MCI2286215.1"/>
    </source>
</evidence>
<dbReference type="SUPFAM" id="SSF51556">
    <property type="entry name" value="Metallo-dependent hydrolases"/>
    <property type="match status" value="1"/>
</dbReference>
<reference evidence="2" key="1">
    <citation type="submission" date="2022-01" db="EMBL/GenBank/DDBJ databases">
        <title>Colwellia maritima, isolated from seawater.</title>
        <authorList>
            <person name="Kristyanto S."/>
            <person name="Jung J."/>
            <person name="Jeon C.O."/>
        </authorList>
    </citation>
    <scope>NUCLEOTIDE SEQUENCE</scope>
    <source>
        <strain evidence="2">MSW7</strain>
    </source>
</reference>
<dbReference type="SUPFAM" id="SSF51338">
    <property type="entry name" value="Composite domain of metallo-dependent hydrolases"/>
    <property type="match status" value="1"/>
</dbReference>
<keyword evidence="3" id="KW-1185">Reference proteome</keyword>
<gene>
    <name evidence="2" type="ORF">L3081_25775</name>
</gene>
<dbReference type="Pfam" id="PF07969">
    <property type="entry name" value="Amidohydro_3"/>
    <property type="match status" value="1"/>
</dbReference>
<proteinExistence type="predicted"/>
<dbReference type="InterPro" id="IPR032466">
    <property type="entry name" value="Metal_Hydrolase"/>
</dbReference>
<accession>A0ABS9X7Z4</accession>
<comment type="caution">
    <text evidence="2">The sequence shown here is derived from an EMBL/GenBank/DDBJ whole genome shotgun (WGS) entry which is preliminary data.</text>
</comment>
<dbReference type="RefSeq" id="WP_242289584.1">
    <property type="nucleotide sequence ID" value="NZ_JAKKSL010000008.1"/>
</dbReference>
<name>A0ABS9X7Z4_9GAMM</name>
<feature type="domain" description="Amidohydrolase 3" evidence="1">
    <location>
        <begin position="36"/>
        <end position="305"/>
    </location>
</feature>
<evidence type="ECO:0000313" key="3">
    <source>
        <dbReference type="Proteomes" id="UP001139646"/>
    </source>
</evidence>
<organism evidence="2 3">
    <name type="scientific">Colwellia maritima</name>
    <dbReference type="NCBI Taxonomy" id="2912588"/>
    <lineage>
        <taxon>Bacteria</taxon>
        <taxon>Pseudomonadati</taxon>
        <taxon>Pseudomonadota</taxon>
        <taxon>Gammaproteobacteria</taxon>
        <taxon>Alteromonadales</taxon>
        <taxon>Colwelliaceae</taxon>
        <taxon>Colwellia</taxon>
    </lineage>
</organism>
<dbReference type="PANTHER" id="PTHR22642:SF2">
    <property type="entry name" value="PROTEIN LONG AFTER FAR-RED 3"/>
    <property type="match status" value="1"/>
</dbReference>
<evidence type="ECO:0000259" key="1">
    <source>
        <dbReference type="Pfam" id="PF07969"/>
    </source>
</evidence>